<dbReference type="Gene3D" id="3.40.30.10">
    <property type="entry name" value="Glutaredoxin"/>
    <property type="match status" value="1"/>
</dbReference>
<dbReference type="CDD" id="cd02968">
    <property type="entry name" value="SCO"/>
    <property type="match status" value="1"/>
</dbReference>
<dbReference type="InterPro" id="IPR036249">
    <property type="entry name" value="Thioredoxin-like_sf"/>
</dbReference>
<evidence type="ECO:0000259" key="6">
    <source>
        <dbReference type="PROSITE" id="PS51352"/>
    </source>
</evidence>
<feature type="binding site" evidence="3">
    <location>
        <position position="78"/>
    </location>
    <ligand>
        <name>Cu cation</name>
        <dbReference type="ChEBI" id="CHEBI:23378"/>
    </ligand>
</feature>
<dbReference type="Pfam" id="PF02630">
    <property type="entry name" value="SCO1-SenC"/>
    <property type="match status" value="1"/>
</dbReference>
<keyword evidence="5" id="KW-0812">Transmembrane</keyword>
<keyword evidence="5" id="KW-1133">Transmembrane helix</keyword>
<dbReference type="PROSITE" id="PS51352">
    <property type="entry name" value="THIOREDOXIN_2"/>
    <property type="match status" value="1"/>
</dbReference>
<dbReference type="GO" id="GO:0046872">
    <property type="term" value="F:metal ion binding"/>
    <property type="evidence" value="ECO:0007669"/>
    <property type="project" value="UniProtKB-KW"/>
</dbReference>
<sequence length="204" mass="23320">MNKGIFYFFLVIIGFTAVGYGIFEVLENNTPLPVYGDDDHTVSSFSLTDQQGHSFHSEKHDGKIWIVNCFFSSCPIVCPKVMKNIQEVHDLMRNDESIVTISMTVDPKRDTPDVLYRYGEKYNASLDSWFLLTGEKKEIYRLARKDFLLSASEGAGDEGDFLHSENIMIIDPEHRIRDIINGTGPKANQMVLESIKKLKKEYKL</sequence>
<feature type="binding site" evidence="3">
    <location>
        <position position="163"/>
    </location>
    <ligand>
        <name>Cu cation</name>
        <dbReference type="ChEBI" id="CHEBI:23378"/>
    </ligand>
</feature>
<evidence type="ECO:0000256" key="1">
    <source>
        <dbReference type="ARBA" id="ARBA00010996"/>
    </source>
</evidence>
<feature type="transmembrane region" description="Helical" evidence="5">
    <location>
        <begin position="5"/>
        <end position="23"/>
    </location>
</feature>
<accession>A0A953HV78</accession>
<evidence type="ECO:0000313" key="8">
    <source>
        <dbReference type="Proteomes" id="UP000753961"/>
    </source>
</evidence>
<evidence type="ECO:0000313" key="7">
    <source>
        <dbReference type="EMBL" id="MBY5958806.1"/>
    </source>
</evidence>
<name>A0A953HV78_9BACT</name>
<dbReference type="SUPFAM" id="SSF52833">
    <property type="entry name" value="Thioredoxin-like"/>
    <property type="match status" value="1"/>
</dbReference>
<comment type="caution">
    <text evidence="7">The sequence shown here is derived from an EMBL/GenBank/DDBJ whole genome shotgun (WGS) entry which is preliminary data.</text>
</comment>
<dbReference type="InterPro" id="IPR003782">
    <property type="entry name" value="SCO1/SenC"/>
</dbReference>
<keyword evidence="2 3" id="KW-0186">Copper</keyword>
<dbReference type="PANTHER" id="PTHR12151">
    <property type="entry name" value="ELECTRON TRANSPORT PROTIN SCO1/SENC FAMILY MEMBER"/>
    <property type="match status" value="1"/>
</dbReference>
<feature type="domain" description="Thioredoxin" evidence="6">
    <location>
        <begin position="36"/>
        <end position="200"/>
    </location>
</feature>
<evidence type="ECO:0000256" key="2">
    <source>
        <dbReference type="ARBA" id="ARBA00023008"/>
    </source>
</evidence>
<evidence type="ECO:0000256" key="5">
    <source>
        <dbReference type="SAM" id="Phobius"/>
    </source>
</evidence>
<evidence type="ECO:0000256" key="3">
    <source>
        <dbReference type="PIRSR" id="PIRSR603782-1"/>
    </source>
</evidence>
<dbReference type="AlphaFoldDB" id="A0A953HV78"/>
<dbReference type="EMBL" id="JAHVHU010000010">
    <property type="protein sequence ID" value="MBY5958806.1"/>
    <property type="molecule type" value="Genomic_DNA"/>
</dbReference>
<dbReference type="Proteomes" id="UP000753961">
    <property type="component" value="Unassembled WGS sequence"/>
</dbReference>
<protein>
    <submittedName>
        <fullName evidence="7">SCO family protein</fullName>
    </submittedName>
</protein>
<keyword evidence="8" id="KW-1185">Reference proteome</keyword>
<gene>
    <name evidence="7" type="ORF">KUV50_11710</name>
</gene>
<organism evidence="7 8">
    <name type="scientific">Membranihabitans marinus</name>
    <dbReference type="NCBI Taxonomy" id="1227546"/>
    <lineage>
        <taxon>Bacteria</taxon>
        <taxon>Pseudomonadati</taxon>
        <taxon>Bacteroidota</taxon>
        <taxon>Saprospiria</taxon>
        <taxon>Saprospirales</taxon>
        <taxon>Saprospiraceae</taxon>
        <taxon>Membranihabitans</taxon>
    </lineage>
</organism>
<reference evidence="7" key="1">
    <citation type="submission" date="2021-06" db="EMBL/GenBank/DDBJ databases">
        <title>44 bacteria genomes isolated from Dapeng, Shenzhen.</title>
        <authorList>
            <person name="Zheng W."/>
            <person name="Yu S."/>
            <person name="Huang Y."/>
        </authorList>
    </citation>
    <scope>NUCLEOTIDE SEQUENCE</scope>
    <source>
        <strain evidence="7">DP5N28-2</strain>
    </source>
</reference>
<dbReference type="RefSeq" id="WP_222580344.1">
    <property type="nucleotide sequence ID" value="NZ_JAHVHU010000010.1"/>
</dbReference>
<feature type="binding site" evidence="3">
    <location>
        <position position="74"/>
    </location>
    <ligand>
        <name>Cu cation</name>
        <dbReference type="ChEBI" id="CHEBI:23378"/>
    </ligand>
</feature>
<keyword evidence="4" id="KW-1015">Disulfide bond</keyword>
<keyword evidence="3" id="KW-0479">Metal-binding</keyword>
<comment type="similarity">
    <text evidence="1">Belongs to the SCO1/2 family.</text>
</comment>
<feature type="disulfide bond" description="Redox-active" evidence="4">
    <location>
        <begin position="74"/>
        <end position="78"/>
    </location>
</feature>
<evidence type="ECO:0000256" key="4">
    <source>
        <dbReference type="PIRSR" id="PIRSR603782-2"/>
    </source>
</evidence>
<dbReference type="PANTHER" id="PTHR12151:SF25">
    <property type="entry name" value="LINALOOL DEHYDRATASE_ISOMERASE DOMAIN-CONTAINING PROTEIN"/>
    <property type="match status" value="1"/>
</dbReference>
<proteinExistence type="inferred from homology"/>
<dbReference type="InterPro" id="IPR013766">
    <property type="entry name" value="Thioredoxin_domain"/>
</dbReference>
<keyword evidence="5" id="KW-0472">Membrane</keyword>